<dbReference type="Proteomes" id="UP000059188">
    <property type="component" value="Unassembled WGS sequence"/>
</dbReference>
<dbReference type="AlphaFoldDB" id="A0A0B7G1V2"/>
<evidence type="ECO:0000256" key="2">
    <source>
        <dbReference type="ARBA" id="ARBA00022723"/>
    </source>
</evidence>
<keyword evidence="5" id="KW-1185">Reference proteome</keyword>
<reference evidence="4 5" key="1">
    <citation type="submission" date="2014-11" db="EMBL/GenBank/DDBJ databases">
        <authorList>
            <person name="Wibberg Daniel"/>
        </authorList>
    </citation>
    <scope>NUCLEOTIDE SEQUENCE [LARGE SCALE GENOMIC DNA]</scope>
    <source>
        <strain evidence="4">Rhizoctonia solani AG1-IB 7/3/14</strain>
    </source>
</reference>
<evidence type="ECO:0000313" key="4">
    <source>
        <dbReference type="EMBL" id="CEL63950.1"/>
    </source>
</evidence>
<protein>
    <recommendedName>
        <fullName evidence="3">DDE Tnp4 domain-containing protein</fullName>
    </recommendedName>
</protein>
<dbReference type="InterPro" id="IPR027806">
    <property type="entry name" value="HARBI1_dom"/>
</dbReference>
<gene>
    <name evidence="4" type="ORF">RSOLAG1IB_10933</name>
</gene>
<evidence type="ECO:0000259" key="3">
    <source>
        <dbReference type="Pfam" id="PF13359"/>
    </source>
</evidence>
<evidence type="ECO:0000256" key="1">
    <source>
        <dbReference type="ARBA" id="ARBA00001968"/>
    </source>
</evidence>
<dbReference type="Pfam" id="PF13359">
    <property type="entry name" value="DDE_Tnp_4"/>
    <property type="match status" value="1"/>
</dbReference>
<dbReference type="EMBL" id="LN679189">
    <property type="protein sequence ID" value="CEL63950.1"/>
    <property type="molecule type" value="Genomic_DNA"/>
</dbReference>
<sequence length="145" mass="16804">MITPFQEHEIREAADTRTARLMKKWNKSMSSQRIIVEHTFARLKNWFRYLQGVRGSDLQSAYRAIESMLVLHNILIELGDYTEDLGPSEAAQIMHANAESRTRVEEAEFERANYTENTNSGRRALLVGQAQRLSLMTYWANQRGL</sequence>
<feature type="domain" description="DDE Tnp4" evidence="3">
    <location>
        <begin position="23"/>
        <end position="73"/>
    </location>
</feature>
<dbReference type="GO" id="GO:0046872">
    <property type="term" value="F:metal ion binding"/>
    <property type="evidence" value="ECO:0007669"/>
    <property type="project" value="UniProtKB-KW"/>
</dbReference>
<proteinExistence type="predicted"/>
<organism evidence="4 5">
    <name type="scientific">Thanatephorus cucumeris (strain AG1-IB / isolate 7/3/14)</name>
    <name type="common">Lettuce bottom rot fungus</name>
    <name type="synonym">Rhizoctonia solani</name>
    <dbReference type="NCBI Taxonomy" id="1108050"/>
    <lineage>
        <taxon>Eukaryota</taxon>
        <taxon>Fungi</taxon>
        <taxon>Dikarya</taxon>
        <taxon>Basidiomycota</taxon>
        <taxon>Agaricomycotina</taxon>
        <taxon>Agaricomycetes</taxon>
        <taxon>Cantharellales</taxon>
        <taxon>Ceratobasidiaceae</taxon>
        <taxon>Rhizoctonia</taxon>
        <taxon>Rhizoctonia solani AG-1</taxon>
    </lineage>
</organism>
<evidence type="ECO:0000313" key="5">
    <source>
        <dbReference type="Proteomes" id="UP000059188"/>
    </source>
</evidence>
<dbReference type="OrthoDB" id="3233403at2759"/>
<comment type="cofactor">
    <cofactor evidence="1">
        <name>a divalent metal cation</name>
        <dbReference type="ChEBI" id="CHEBI:60240"/>
    </cofactor>
</comment>
<accession>A0A0B7G1V2</accession>
<dbReference type="STRING" id="1108050.A0A0B7G1V2"/>
<name>A0A0B7G1V2_THACB</name>
<keyword evidence="2" id="KW-0479">Metal-binding</keyword>